<keyword evidence="3" id="KW-1185">Reference proteome</keyword>
<sequence>MTRMRRKTILGARFPGDRAGNAGLIATVAMAFAGVLVGALSAYLGQRGATAAAIVRAPSEKIEIAEDPARAERDRIIAEIVSGAPERLRPPEGQLPAYVQPAARPKIVIILDDMGVDRRNSERALNLPGPVTYSFLPYAGKVNDLAQTARKAGAEVMLHLPMEPRGDADPGPHALKAGMTGGEFLKTLEWNLDRFAGYTGVNNHMGSKLTEDIAVMKSLLGYLDHRGVFFLDSVTTPNSAARQAAKELGVEIFARDVFLDNDVGDADSVKAQLSLAERIARETGYVVAIGHPHPETLEALGPWLTTAPARGYDLIFASGLRRVESADEPQAFAAAPGLRL</sequence>
<organism evidence="2 3">
    <name type="scientific">Hyphococcus aureus</name>
    <dbReference type="NCBI Taxonomy" id="2666033"/>
    <lineage>
        <taxon>Bacteria</taxon>
        <taxon>Pseudomonadati</taxon>
        <taxon>Pseudomonadota</taxon>
        <taxon>Alphaproteobacteria</taxon>
        <taxon>Parvularculales</taxon>
        <taxon>Parvularculaceae</taxon>
        <taxon>Hyphococcus</taxon>
    </lineage>
</organism>
<proteinExistence type="predicted"/>
<dbReference type="PANTHER" id="PTHR30105:SF2">
    <property type="entry name" value="DIVERGENT POLYSACCHARIDE DEACETYLASE SUPERFAMILY"/>
    <property type="match status" value="1"/>
</dbReference>
<gene>
    <name evidence="2" type="ORF">ACFMB1_15015</name>
</gene>
<comment type="caution">
    <text evidence="2">The sequence shown here is derived from an EMBL/GenBank/DDBJ whole genome shotgun (WGS) entry which is preliminary data.</text>
</comment>
<evidence type="ECO:0000256" key="1">
    <source>
        <dbReference type="SAM" id="Phobius"/>
    </source>
</evidence>
<dbReference type="EMBL" id="JBHPON010000002">
    <property type="protein sequence ID" value="MFC6036868.1"/>
    <property type="molecule type" value="Genomic_DNA"/>
</dbReference>
<keyword evidence="1" id="KW-0472">Membrane</keyword>
<dbReference type="SUPFAM" id="SSF88713">
    <property type="entry name" value="Glycoside hydrolase/deacetylase"/>
    <property type="match status" value="1"/>
</dbReference>
<dbReference type="InterPro" id="IPR011330">
    <property type="entry name" value="Glyco_hydro/deAcase_b/a-brl"/>
</dbReference>
<name>A0ABW1KXR2_9PROT</name>
<dbReference type="RefSeq" id="WP_379881885.1">
    <property type="nucleotide sequence ID" value="NZ_JBHPON010000002.1"/>
</dbReference>
<dbReference type="Pfam" id="PF04748">
    <property type="entry name" value="Polysacc_deac_2"/>
    <property type="match status" value="1"/>
</dbReference>
<dbReference type="CDD" id="cd10936">
    <property type="entry name" value="CE4_DAC2"/>
    <property type="match status" value="1"/>
</dbReference>
<dbReference type="InterPro" id="IPR006837">
    <property type="entry name" value="Divergent_DAC"/>
</dbReference>
<dbReference type="PANTHER" id="PTHR30105">
    <property type="entry name" value="UNCHARACTERIZED YIBQ-RELATED"/>
    <property type="match status" value="1"/>
</dbReference>
<keyword evidence="1" id="KW-0812">Transmembrane</keyword>
<protein>
    <submittedName>
        <fullName evidence="2">Divergent polysaccharide deacetylase family protein</fullName>
    </submittedName>
</protein>
<evidence type="ECO:0000313" key="2">
    <source>
        <dbReference type="EMBL" id="MFC6036868.1"/>
    </source>
</evidence>
<dbReference type="Proteomes" id="UP001596116">
    <property type="component" value="Unassembled WGS sequence"/>
</dbReference>
<accession>A0ABW1KXR2</accession>
<keyword evidence="1" id="KW-1133">Transmembrane helix</keyword>
<reference evidence="2 3" key="1">
    <citation type="submission" date="2024-09" db="EMBL/GenBank/DDBJ databases">
        <authorList>
            <person name="Zhang Z.-H."/>
        </authorList>
    </citation>
    <scope>NUCLEOTIDE SEQUENCE [LARGE SCALE GENOMIC DNA]</scope>
    <source>
        <strain evidence="2 3">HHTR114</strain>
    </source>
</reference>
<evidence type="ECO:0000313" key="3">
    <source>
        <dbReference type="Proteomes" id="UP001596116"/>
    </source>
</evidence>
<feature type="transmembrane region" description="Helical" evidence="1">
    <location>
        <begin position="21"/>
        <end position="44"/>
    </location>
</feature>
<dbReference type="Gene3D" id="3.20.20.370">
    <property type="entry name" value="Glycoside hydrolase/deacetylase"/>
    <property type="match status" value="1"/>
</dbReference>